<dbReference type="EMBL" id="JBHTIU010000031">
    <property type="protein sequence ID" value="MFD0869505.1"/>
    <property type="molecule type" value="Genomic_DNA"/>
</dbReference>
<organism evidence="9 10">
    <name type="scientific">Paenibacillus residui</name>
    <dbReference type="NCBI Taxonomy" id="629724"/>
    <lineage>
        <taxon>Bacteria</taxon>
        <taxon>Bacillati</taxon>
        <taxon>Bacillota</taxon>
        <taxon>Bacilli</taxon>
        <taxon>Bacillales</taxon>
        <taxon>Paenibacillaceae</taxon>
        <taxon>Paenibacillus</taxon>
    </lineage>
</organism>
<dbReference type="Pfam" id="PF00528">
    <property type="entry name" value="BPD_transp_1"/>
    <property type="match status" value="1"/>
</dbReference>
<proteinExistence type="inferred from homology"/>
<evidence type="ECO:0000256" key="6">
    <source>
        <dbReference type="ARBA" id="ARBA00023136"/>
    </source>
</evidence>
<evidence type="ECO:0000256" key="4">
    <source>
        <dbReference type="ARBA" id="ARBA00022692"/>
    </source>
</evidence>
<gene>
    <name evidence="9" type="ORF">ACFQ03_10120</name>
</gene>
<evidence type="ECO:0000256" key="1">
    <source>
        <dbReference type="ARBA" id="ARBA00004651"/>
    </source>
</evidence>
<dbReference type="SUPFAM" id="SSF161098">
    <property type="entry name" value="MetI-like"/>
    <property type="match status" value="1"/>
</dbReference>
<comment type="subcellular location">
    <subcellularLocation>
        <location evidence="1 7">Cell membrane</location>
        <topology evidence="1 7">Multi-pass membrane protein</topology>
    </subcellularLocation>
</comment>
<protein>
    <submittedName>
        <fullName evidence="9">ABC transporter permease</fullName>
    </submittedName>
</protein>
<comment type="caution">
    <text evidence="9">The sequence shown here is derived from an EMBL/GenBank/DDBJ whole genome shotgun (WGS) entry which is preliminary data.</text>
</comment>
<keyword evidence="6 7" id="KW-0472">Membrane</keyword>
<dbReference type="PANTHER" id="PTHR30151:SF20">
    <property type="entry name" value="ABC TRANSPORTER PERMEASE PROTEIN HI_0355-RELATED"/>
    <property type="match status" value="1"/>
</dbReference>
<feature type="transmembrane region" description="Helical" evidence="7">
    <location>
        <begin position="225"/>
        <end position="245"/>
    </location>
</feature>
<comment type="similarity">
    <text evidence="7">Belongs to the binding-protein-dependent transport system permease family.</text>
</comment>
<keyword evidence="10" id="KW-1185">Reference proteome</keyword>
<dbReference type="PROSITE" id="PS50928">
    <property type="entry name" value="ABC_TM1"/>
    <property type="match status" value="1"/>
</dbReference>
<sequence length="266" mass="29512">MKIIHNRLFPVFVIGLALLVLWETASWYLTEVLDTNMAQSKLPYLHEMAATLFTYSPTLLHEGWSTFMNAGLGFLLGAAVGSLLAIIMSLSVWVERVSFPYIIISQMIPVLGLAPIIYGIVQDENWSRIVIAAYITFFPVNLNLLKGLRSTSPQALELMRSYAARTWSIYWKLRLPNGLPGLFSGLKIAAPLSVTAAILVEMMGAQHGLGVIMLRNLYYGPANTYLFWSTVAAAALTGIINYLIISGLERALTPWQPAYRNKGGER</sequence>
<dbReference type="InterPro" id="IPR000515">
    <property type="entry name" value="MetI-like"/>
</dbReference>
<evidence type="ECO:0000256" key="5">
    <source>
        <dbReference type="ARBA" id="ARBA00022989"/>
    </source>
</evidence>
<evidence type="ECO:0000256" key="2">
    <source>
        <dbReference type="ARBA" id="ARBA00022448"/>
    </source>
</evidence>
<keyword evidence="4 7" id="KW-0812">Transmembrane</keyword>
<feature type="transmembrane region" description="Helical" evidence="7">
    <location>
        <begin position="72"/>
        <end position="94"/>
    </location>
</feature>
<evidence type="ECO:0000259" key="8">
    <source>
        <dbReference type="PROSITE" id="PS50928"/>
    </source>
</evidence>
<keyword evidence="2 7" id="KW-0813">Transport</keyword>
<evidence type="ECO:0000256" key="7">
    <source>
        <dbReference type="RuleBase" id="RU363032"/>
    </source>
</evidence>
<dbReference type="PANTHER" id="PTHR30151">
    <property type="entry name" value="ALKANE SULFONATE ABC TRANSPORTER-RELATED, MEMBRANE SUBUNIT"/>
    <property type="match status" value="1"/>
</dbReference>
<feature type="transmembrane region" description="Helical" evidence="7">
    <location>
        <begin position="7"/>
        <end position="29"/>
    </location>
</feature>
<evidence type="ECO:0000256" key="3">
    <source>
        <dbReference type="ARBA" id="ARBA00022475"/>
    </source>
</evidence>
<keyword evidence="5 7" id="KW-1133">Transmembrane helix</keyword>
<dbReference type="Gene3D" id="1.10.3720.10">
    <property type="entry name" value="MetI-like"/>
    <property type="match status" value="1"/>
</dbReference>
<dbReference type="InterPro" id="IPR035906">
    <property type="entry name" value="MetI-like_sf"/>
</dbReference>
<accession>A0ABW3D7S2</accession>
<reference evidence="10" key="1">
    <citation type="journal article" date="2019" name="Int. J. Syst. Evol. Microbiol.">
        <title>The Global Catalogue of Microorganisms (GCM) 10K type strain sequencing project: providing services to taxonomists for standard genome sequencing and annotation.</title>
        <authorList>
            <consortium name="The Broad Institute Genomics Platform"/>
            <consortium name="The Broad Institute Genome Sequencing Center for Infectious Disease"/>
            <person name="Wu L."/>
            <person name="Ma J."/>
        </authorList>
    </citation>
    <scope>NUCLEOTIDE SEQUENCE [LARGE SCALE GENOMIC DNA]</scope>
    <source>
        <strain evidence="10">CCUG 57263</strain>
    </source>
</reference>
<name>A0ABW3D7S2_9BACL</name>
<evidence type="ECO:0000313" key="9">
    <source>
        <dbReference type="EMBL" id="MFD0869505.1"/>
    </source>
</evidence>
<keyword evidence="3" id="KW-1003">Cell membrane</keyword>
<evidence type="ECO:0000313" key="10">
    <source>
        <dbReference type="Proteomes" id="UP001597120"/>
    </source>
</evidence>
<feature type="transmembrane region" description="Helical" evidence="7">
    <location>
        <begin position="182"/>
        <end position="205"/>
    </location>
</feature>
<feature type="transmembrane region" description="Helical" evidence="7">
    <location>
        <begin position="101"/>
        <end position="120"/>
    </location>
</feature>
<dbReference type="Proteomes" id="UP001597120">
    <property type="component" value="Unassembled WGS sequence"/>
</dbReference>
<dbReference type="RefSeq" id="WP_379287904.1">
    <property type="nucleotide sequence ID" value="NZ_JBHTIU010000031.1"/>
</dbReference>
<feature type="transmembrane region" description="Helical" evidence="7">
    <location>
        <begin position="126"/>
        <end position="145"/>
    </location>
</feature>
<feature type="domain" description="ABC transmembrane type-1" evidence="8">
    <location>
        <begin position="63"/>
        <end position="249"/>
    </location>
</feature>